<protein>
    <submittedName>
        <fullName evidence="1">Sarcosine oxidase subunit gamma</fullName>
    </submittedName>
</protein>
<evidence type="ECO:0000313" key="1">
    <source>
        <dbReference type="EMBL" id="TXI37877.1"/>
    </source>
</evidence>
<proteinExistence type="predicted"/>
<dbReference type="AlphaFoldDB" id="A0A5C7WJE9"/>
<organism evidence="1 2">
    <name type="scientific">Methylophilus methylotrophus</name>
    <name type="common">Bacterium W3A1</name>
    <dbReference type="NCBI Taxonomy" id="17"/>
    <lineage>
        <taxon>Bacteria</taxon>
        <taxon>Pseudomonadati</taxon>
        <taxon>Pseudomonadota</taxon>
        <taxon>Betaproteobacteria</taxon>
        <taxon>Nitrosomonadales</taxon>
        <taxon>Methylophilaceae</taxon>
        <taxon>Methylophilus</taxon>
    </lineage>
</organism>
<accession>A0A5C7WJE9</accession>
<reference evidence="1 2" key="1">
    <citation type="submission" date="2018-09" db="EMBL/GenBank/DDBJ databases">
        <title>Metagenome Assembled Genomes from an Advanced Water Purification Facility.</title>
        <authorList>
            <person name="Stamps B.W."/>
            <person name="Spear J.R."/>
        </authorList>
    </citation>
    <scope>NUCLEOTIDE SEQUENCE [LARGE SCALE GENOMIC DNA]</scope>
    <source>
        <strain evidence="1">Bin_42_2</strain>
    </source>
</reference>
<gene>
    <name evidence="1" type="ORF">E6Q51_02410</name>
</gene>
<name>A0A5C7WJE9_METME</name>
<dbReference type="SUPFAM" id="SSF103025">
    <property type="entry name" value="Folate-binding domain"/>
    <property type="match status" value="1"/>
</dbReference>
<dbReference type="STRING" id="1122236.GCA_000378225_02309"/>
<dbReference type="Gene3D" id="3.30.70.1520">
    <property type="entry name" value="Heterotetrameric sarcosine oxidase"/>
    <property type="match status" value="1"/>
</dbReference>
<dbReference type="Gene3D" id="3.30.1360.120">
    <property type="entry name" value="Probable tRNA modification gtpase trme, domain 1"/>
    <property type="match status" value="1"/>
</dbReference>
<comment type="caution">
    <text evidence="1">The sequence shown here is derived from an EMBL/GenBank/DDBJ whole genome shotgun (WGS) entry which is preliminary data.</text>
</comment>
<dbReference type="InterPro" id="IPR027266">
    <property type="entry name" value="TrmE/GcvT-like"/>
</dbReference>
<sequence length="224" mass="24563">MEMVFDRLSPVSFAQSGLTMKKAILNGMEIVLSYENTDIEMQRMKKLGICDVSAFSRVGIKGAKAVEWLESRGFTVPKAPNTWRQDHAGGLVLRLGRSEFLLEGFHQGQIAINANDAPEHLYEVARYDASFILSGVHFRSAFSEICALDLSESAIAADAVLMTSVAGVSVTLIRQLLNGELVYRLWCDGSYGNYIWSTLTEIAGEFGGGAVGLDVHFKRMITSS</sequence>
<evidence type="ECO:0000313" key="2">
    <source>
        <dbReference type="Proteomes" id="UP000321374"/>
    </source>
</evidence>
<dbReference type="EMBL" id="SSGG01000040">
    <property type="protein sequence ID" value="TXI37877.1"/>
    <property type="molecule type" value="Genomic_DNA"/>
</dbReference>
<dbReference type="Proteomes" id="UP000321374">
    <property type="component" value="Unassembled WGS sequence"/>
</dbReference>